<proteinExistence type="predicted"/>
<feature type="compositionally biased region" description="Pro residues" evidence="1">
    <location>
        <begin position="187"/>
        <end position="199"/>
    </location>
</feature>
<dbReference type="EMBL" id="CAAALY010017120">
    <property type="protein sequence ID" value="VEL13230.1"/>
    <property type="molecule type" value="Genomic_DNA"/>
</dbReference>
<feature type="compositionally biased region" description="Low complexity" evidence="1">
    <location>
        <begin position="176"/>
        <end position="186"/>
    </location>
</feature>
<gene>
    <name evidence="2" type="ORF">PXEA_LOCUS6670</name>
</gene>
<evidence type="ECO:0000313" key="2">
    <source>
        <dbReference type="EMBL" id="VEL13230.1"/>
    </source>
</evidence>
<protein>
    <submittedName>
        <fullName evidence="2">Uncharacterized protein</fullName>
    </submittedName>
</protein>
<organism evidence="2 3">
    <name type="scientific">Protopolystoma xenopodis</name>
    <dbReference type="NCBI Taxonomy" id="117903"/>
    <lineage>
        <taxon>Eukaryota</taxon>
        <taxon>Metazoa</taxon>
        <taxon>Spiralia</taxon>
        <taxon>Lophotrochozoa</taxon>
        <taxon>Platyhelminthes</taxon>
        <taxon>Monogenea</taxon>
        <taxon>Polyopisthocotylea</taxon>
        <taxon>Polystomatidea</taxon>
        <taxon>Polystomatidae</taxon>
        <taxon>Protopolystoma</taxon>
    </lineage>
</organism>
<reference evidence="2" key="1">
    <citation type="submission" date="2018-11" db="EMBL/GenBank/DDBJ databases">
        <authorList>
            <consortium name="Pathogen Informatics"/>
        </authorList>
    </citation>
    <scope>NUCLEOTIDE SEQUENCE</scope>
</reference>
<accession>A0A448WJG8</accession>
<sequence length="367" mass="39252">MPLGTCVCRLGGFADGRSVADTDDFAGVVGAGNRTSGSLTLSPGARLSKASVEEGRHILTSQSVGELIRPFCCCGESLMPPIVATATRSDRPRCALHHDTIREGVETGFCNTATKSGFEDQRIFEAAPTGADKESGTAPKFQTSRLGFQRSLTLPRGLRQARFGGWCPASVLTLPTPTPPVSSSSSAPPPPPPPPPPPQVLFSSSKMAGDEQKFAPPAWPDQRDMRPRLARRLSRGPTGPPFRPVGQVVQPPLHIRQRSSGLPELTAAAASEHLVESSASMGPLRRHSASPHRAMVCPSLSSRPEPRRADTEVYFPGKRGLEGNTFLSGPKAVFCARHKPAGHNDRTTDFANCRHSVAGFWSQYQHA</sequence>
<dbReference type="AlphaFoldDB" id="A0A448WJG8"/>
<name>A0A448WJG8_9PLAT</name>
<feature type="region of interest" description="Disordered" evidence="1">
    <location>
        <begin position="176"/>
        <end position="225"/>
    </location>
</feature>
<feature type="region of interest" description="Disordered" evidence="1">
    <location>
        <begin position="281"/>
        <end position="309"/>
    </location>
</feature>
<dbReference type="Proteomes" id="UP000784294">
    <property type="component" value="Unassembled WGS sequence"/>
</dbReference>
<evidence type="ECO:0000313" key="3">
    <source>
        <dbReference type="Proteomes" id="UP000784294"/>
    </source>
</evidence>
<comment type="caution">
    <text evidence="2">The sequence shown here is derived from an EMBL/GenBank/DDBJ whole genome shotgun (WGS) entry which is preliminary data.</text>
</comment>
<keyword evidence="3" id="KW-1185">Reference proteome</keyword>
<evidence type="ECO:0000256" key="1">
    <source>
        <dbReference type="SAM" id="MobiDB-lite"/>
    </source>
</evidence>